<evidence type="ECO:0000313" key="2">
    <source>
        <dbReference type="EMBL" id="CRK92456.1"/>
    </source>
</evidence>
<evidence type="ECO:0000256" key="1">
    <source>
        <dbReference type="SAM" id="MobiDB-lite"/>
    </source>
</evidence>
<gene>
    <name evidence="2" type="ORF">CLUMA_CG006018</name>
</gene>
<keyword evidence="3" id="KW-1185">Reference proteome</keyword>
<organism evidence="2 3">
    <name type="scientific">Clunio marinus</name>
    <dbReference type="NCBI Taxonomy" id="568069"/>
    <lineage>
        <taxon>Eukaryota</taxon>
        <taxon>Metazoa</taxon>
        <taxon>Ecdysozoa</taxon>
        <taxon>Arthropoda</taxon>
        <taxon>Hexapoda</taxon>
        <taxon>Insecta</taxon>
        <taxon>Pterygota</taxon>
        <taxon>Neoptera</taxon>
        <taxon>Endopterygota</taxon>
        <taxon>Diptera</taxon>
        <taxon>Nematocera</taxon>
        <taxon>Chironomoidea</taxon>
        <taxon>Chironomidae</taxon>
        <taxon>Clunio</taxon>
    </lineage>
</organism>
<accession>A0A1J1HWL3</accession>
<proteinExistence type="predicted"/>
<reference evidence="2 3" key="1">
    <citation type="submission" date="2015-04" db="EMBL/GenBank/DDBJ databases">
        <authorList>
            <person name="Syromyatnikov M.Y."/>
            <person name="Popov V.N."/>
        </authorList>
    </citation>
    <scope>NUCLEOTIDE SEQUENCE [LARGE SCALE GENOMIC DNA]</scope>
</reference>
<dbReference type="Proteomes" id="UP000183832">
    <property type="component" value="Unassembled WGS sequence"/>
</dbReference>
<evidence type="ECO:0000313" key="3">
    <source>
        <dbReference type="Proteomes" id="UP000183832"/>
    </source>
</evidence>
<protein>
    <submittedName>
        <fullName evidence="2">CLUMA_CG006018, isoform A</fullName>
    </submittedName>
</protein>
<dbReference type="AlphaFoldDB" id="A0A1J1HWL3"/>
<name>A0A1J1HWL3_9DIPT</name>
<sequence length="69" mass="7997">MYIYYVLEESESSQSSLPELSDYDEDFDSVDEHSKPVDLVEVMIRSPESKRNIKGVSKSELLMHIVMKI</sequence>
<dbReference type="EMBL" id="CVRI01000028">
    <property type="protein sequence ID" value="CRK92456.1"/>
    <property type="molecule type" value="Genomic_DNA"/>
</dbReference>
<feature type="region of interest" description="Disordered" evidence="1">
    <location>
        <begin position="9"/>
        <end position="29"/>
    </location>
</feature>